<dbReference type="AlphaFoldDB" id="A0A090SLK3"/>
<proteinExistence type="predicted"/>
<keyword evidence="2" id="KW-1185">Reference proteome</keyword>
<dbReference type="InterPro" id="IPR028082">
    <property type="entry name" value="Peripla_BP_I"/>
</dbReference>
<reference evidence="1 2" key="1">
    <citation type="submission" date="2014-09" db="EMBL/GenBank/DDBJ databases">
        <title>Vibrio maritimus JCM 19235. (C45) whole genome shotgun sequence.</title>
        <authorList>
            <person name="Sawabe T."/>
            <person name="Meirelles P."/>
            <person name="Nakanishi M."/>
            <person name="Sayaka M."/>
            <person name="Hattori M."/>
            <person name="Ohkuma M."/>
        </authorList>
    </citation>
    <scope>NUCLEOTIDE SEQUENCE [LARGE SCALE GENOMIC DNA]</scope>
    <source>
        <strain evidence="2">JCM19235</strain>
    </source>
</reference>
<protein>
    <submittedName>
        <fullName evidence="1">Purine nucleotide synthesis repressor</fullName>
    </submittedName>
</protein>
<sequence length="39" mass="4625">MGKNAFEILLERIKDKGHEKRIFEMHPEIVERDSVKSLT</sequence>
<name>A0A090SLK3_9VIBR</name>
<evidence type="ECO:0000313" key="2">
    <source>
        <dbReference type="Proteomes" id="UP000029228"/>
    </source>
</evidence>
<evidence type="ECO:0000313" key="1">
    <source>
        <dbReference type="EMBL" id="GAL20282.1"/>
    </source>
</evidence>
<organism evidence="1 2">
    <name type="scientific">Vibrio maritimus</name>
    <dbReference type="NCBI Taxonomy" id="990268"/>
    <lineage>
        <taxon>Bacteria</taxon>
        <taxon>Pseudomonadati</taxon>
        <taxon>Pseudomonadota</taxon>
        <taxon>Gammaproteobacteria</taxon>
        <taxon>Vibrionales</taxon>
        <taxon>Vibrionaceae</taxon>
        <taxon>Vibrio</taxon>
    </lineage>
</organism>
<dbReference type="STRING" id="990268.JCM19235_4482"/>
<dbReference type="Proteomes" id="UP000029228">
    <property type="component" value="Unassembled WGS sequence"/>
</dbReference>
<gene>
    <name evidence="1" type="ORF">JCM19235_4482</name>
</gene>
<dbReference type="SUPFAM" id="SSF53822">
    <property type="entry name" value="Periplasmic binding protein-like I"/>
    <property type="match status" value="1"/>
</dbReference>
<comment type="caution">
    <text evidence="1">The sequence shown here is derived from an EMBL/GenBank/DDBJ whole genome shotgun (WGS) entry which is preliminary data.</text>
</comment>
<reference evidence="1 2" key="2">
    <citation type="submission" date="2014-09" db="EMBL/GenBank/DDBJ databases">
        <authorList>
            <consortium name="NBRP consortium"/>
            <person name="Sawabe T."/>
            <person name="Meirelles P."/>
            <person name="Nakanishi M."/>
            <person name="Sayaka M."/>
            <person name="Hattori M."/>
            <person name="Ohkuma M."/>
        </authorList>
    </citation>
    <scope>NUCLEOTIDE SEQUENCE [LARGE SCALE GENOMIC DNA]</scope>
    <source>
        <strain evidence="2">JCM19235</strain>
    </source>
</reference>
<accession>A0A090SLK3</accession>
<dbReference type="EMBL" id="BBMR01000005">
    <property type="protein sequence ID" value="GAL20282.1"/>
    <property type="molecule type" value="Genomic_DNA"/>
</dbReference>